<dbReference type="NCBIfam" id="TIGR00755">
    <property type="entry name" value="ksgA"/>
    <property type="match status" value="1"/>
</dbReference>
<sequence length="260" mass="29619">MQKYQTKKRFGQHFLHDQHVIERIIQAINPAPDLHLLEIGPGLGALTFPLLKRVEHIHVVDIDRDIIAHLTEMKDPRLTIHEIDALKLNLADLNIQSTPMRIVGNLPYNISTPLIFHLLESSELIEDMHFMLQKEVVDRMSAIPNTKLYGRLSVMVQYHCETETLFNVGPSAFNPPPKVDSAIVRLRPWQKKPYPATDVKHLRKVVTAAFSLRRKTLRNSLKNTCGVSDLEAADIDPTARAETLAVEDYVRLSNYLLTQA</sequence>
<evidence type="ECO:0000256" key="3">
    <source>
        <dbReference type="ARBA" id="ARBA00022603"/>
    </source>
</evidence>
<dbReference type="InterPro" id="IPR020598">
    <property type="entry name" value="rRNA_Ade_methylase_Trfase_N"/>
</dbReference>
<keyword evidence="1 7" id="KW-0963">Cytoplasm</keyword>
<comment type="subcellular location">
    <subcellularLocation>
        <location evidence="7">Cytoplasm</location>
    </subcellularLocation>
</comment>
<evidence type="ECO:0000313" key="10">
    <source>
        <dbReference type="EMBL" id="CAA6820763.1"/>
    </source>
</evidence>
<dbReference type="CDD" id="cd02440">
    <property type="entry name" value="AdoMet_MTases"/>
    <property type="match status" value="1"/>
</dbReference>
<evidence type="ECO:0000256" key="1">
    <source>
        <dbReference type="ARBA" id="ARBA00022490"/>
    </source>
</evidence>
<evidence type="ECO:0000256" key="8">
    <source>
        <dbReference type="PROSITE-ProRule" id="PRU01026"/>
    </source>
</evidence>
<name>A0A6S6TWV6_9GAMM</name>
<feature type="binding site" evidence="8">
    <location>
        <position position="61"/>
    </location>
    <ligand>
        <name>S-adenosyl-L-methionine</name>
        <dbReference type="ChEBI" id="CHEBI:59789"/>
    </ligand>
</feature>
<organism evidence="10">
    <name type="scientific">uncultured Thiotrichaceae bacterium</name>
    <dbReference type="NCBI Taxonomy" id="298394"/>
    <lineage>
        <taxon>Bacteria</taxon>
        <taxon>Pseudomonadati</taxon>
        <taxon>Pseudomonadota</taxon>
        <taxon>Gammaproteobacteria</taxon>
        <taxon>Thiotrichales</taxon>
        <taxon>Thiotrichaceae</taxon>
        <taxon>environmental samples</taxon>
    </lineage>
</organism>
<dbReference type="InterPro" id="IPR011530">
    <property type="entry name" value="rRNA_adenine_dimethylase"/>
</dbReference>
<evidence type="ECO:0000259" key="9">
    <source>
        <dbReference type="SMART" id="SM00650"/>
    </source>
</evidence>
<comment type="catalytic activity">
    <reaction evidence="7">
        <text>adenosine(1518)/adenosine(1519) in 16S rRNA + 4 S-adenosyl-L-methionine = N(6)-dimethyladenosine(1518)/N(6)-dimethyladenosine(1519) in 16S rRNA + 4 S-adenosyl-L-homocysteine + 4 H(+)</text>
        <dbReference type="Rhea" id="RHEA:19609"/>
        <dbReference type="Rhea" id="RHEA-COMP:10232"/>
        <dbReference type="Rhea" id="RHEA-COMP:10233"/>
        <dbReference type="ChEBI" id="CHEBI:15378"/>
        <dbReference type="ChEBI" id="CHEBI:57856"/>
        <dbReference type="ChEBI" id="CHEBI:59789"/>
        <dbReference type="ChEBI" id="CHEBI:74411"/>
        <dbReference type="ChEBI" id="CHEBI:74493"/>
        <dbReference type="EC" id="2.1.1.182"/>
    </reaction>
</comment>
<dbReference type="InterPro" id="IPR023165">
    <property type="entry name" value="rRNA_Ade_diMease-like_C"/>
</dbReference>
<dbReference type="Gene3D" id="3.40.50.150">
    <property type="entry name" value="Vaccinia Virus protein VP39"/>
    <property type="match status" value="1"/>
</dbReference>
<dbReference type="Gene3D" id="1.10.8.100">
    <property type="entry name" value="Ribosomal RNA adenine dimethylase-like, domain 2"/>
    <property type="match status" value="1"/>
</dbReference>
<keyword evidence="2 7" id="KW-0698">rRNA processing</keyword>
<keyword evidence="4 7" id="KW-0808">Transferase</keyword>
<dbReference type="AlphaFoldDB" id="A0A6S6TWV6"/>
<feature type="domain" description="Ribosomal RNA adenine methylase transferase N-terminal" evidence="9">
    <location>
        <begin position="20"/>
        <end position="190"/>
    </location>
</feature>
<feature type="binding site" evidence="7 8">
    <location>
        <position position="84"/>
    </location>
    <ligand>
        <name>S-adenosyl-L-methionine</name>
        <dbReference type="ChEBI" id="CHEBI:59789"/>
    </ligand>
</feature>
<feature type="binding site" evidence="7 8">
    <location>
        <position position="15"/>
    </location>
    <ligand>
        <name>S-adenosyl-L-methionine</name>
        <dbReference type="ChEBI" id="CHEBI:59789"/>
    </ligand>
</feature>
<dbReference type="FunFam" id="1.10.8.100:FF:000001">
    <property type="entry name" value="Ribosomal RNA small subunit methyltransferase A"/>
    <property type="match status" value="1"/>
</dbReference>
<dbReference type="GO" id="GO:0003723">
    <property type="term" value="F:RNA binding"/>
    <property type="evidence" value="ECO:0007669"/>
    <property type="project" value="UniProtKB-UniRule"/>
</dbReference>
<evidence type="ECO:0000256" key="5">
    <source>
        <dbReference type="ARBA" id="ARBA00022691"/>
    </source>
</evidence>
<gene>
    <name evidence="7" type="primary">rsmA</name>
    <name evidence="7" type="synonym">ksgA</name>
    <name evidence="10" type="ORF">HELGO_WM19654</name>
</gene>
<evidence type="ECO:0000256" key="2">
    <source>
        <dbReference type="ARBA" id="ARBA00022552"/>
    </source>
</evidence>
<evidence type="ECO:0000256" key="7">
    <source>
        <dbReference type="HAMAP-Rule" id="MF_00607"/>
    </source>
</evidence>
<comment type="caution">
    <text evidence="7">Lacks conserved residue(s) required for the propagation of feature annotation.</text>
</comment>
<evidence type="ECO:0000256" key="4">
    <source>
        <dbReference type="ARBA" id="ARBA00022679"/>
    </source>
</evidence>
<reference evidence="10" key="1">
    <citation type="submission" date="2020-01" db="EMBL/GenBank/DDBJ databases">
        <authorList>
            <person name="Meier V. D."/>
            <person name="Meier V D."/>
        </authorList>
    </citation>
    <scope>NUCLEOTIDE SEQUENCE</scope>
    <source>
        <strain evidence="10">HLG_WM_MAG_07</strain>
    </source>
</reference>
<comment type="function">
    <text evidence="7">Specifically dimethylates two adjacent adenosines (A1518 and A1519) in the loop of a conserved hairpin near the 3'-end of 16S rRNA in the 30S particle. May play a critical role in biogenesis of 30S subunits.</text>
</comment>
<feature type="binding site" evidence="7 8">
    <location>
        <position position="105"/>
    </location>
    <ligand>
        <name>S-adenosyl-L-methionine</name>
        <dbReference type="ChEBI" id="CHEBI:59789"/>
    </ligand>
</feature>
<dbReference type="EC" id="2.1.1.182" evidence="7"/>
<accession>A0A6S6TWV6</accession>
<dbReference type="PANTHER" id="PTHR11727">
    <property type="entry name" value="DIMETHYLADENOSINE TRANSFERASE"/>
    <property type="match status" value="1"/>
</dbReference>
<dbReference type="Pfam" id="PF00398">
    <property type="entry name" value="RrnaAD"/>
    <property type="match status" value="1"/>
</dbReference>
<dbReference type="InterPro" id="IPR029063">
    <property type="entry name" value="SAM-dependent_MTases_sf"/>
</dbReference>
<dbReference type="HAMAP" id="MF_00607">
    <property type="entry name" value="16SrRNA_methyltr_A"/>
    <property type="match status" value="1"/>
</dbReference>
<dbReference type="GO" id="GO:0052908">
    <property type="term" value="F:16S rRNA (adenine(1518)-N(6)/adenine(1519)-N(6))-dimethyltransferase activity"/>
    <property type="evidence" value="ECO:0007669"/>
    <property type="project" value="UniProtKB-EC"/>
</dbReference>
<feature type="binding site" evidence="7 8">
    <location>
        <position position="40"/>
    </location>
    <ligand>
        <name>S-adenosyl-L-methionine</name>
        <dbReference type="ChEBI" id="CHEBI:59789"/>
    </ligand>
</feature>
<dbReference type="PANTHER" id="PTHR11727:SF7">
    <property type="entry name" value="DIMETHYLADENOSINE TRANSFERASE-RELATED"/>
    <property type="match status" value="1"/>
</dbReference>
<dbReference type="EMBL" id="CACVAY010000101">
    <property type="protein sequence ID" value="CAA6820763.1"/>
    <property type="molecule type" value="Genomic_DNA"/>
</dbReference>
<dbReference type="SUPFAM" id="SSF53335">
    <property type="entry name" value="S-adenosyl-L-methionine-dependent methyltransferases"/>
    <property type="match status" value="1"/>
</dbReference>
<dbReference type="SMART" id="SM00650">
    <property type="entry name" value="rADc"/>
    <property type="match status" value="1"/>
</dbReference>
<keyword evidence="3 7" id="KW-0489">Methyltransferase</keyword>
<evidence type="ECO:0000256" key="6">
    <source>
        <dbReference type="ARBA" id="ARBA00022884"/>
    </source>
</evidence>
<keyword evidence="6 7" id="KW-0694">RNA-binding</keyword>
<dbReference type="InterPro" id="IPR001737">
    <property type="entry name" value="KsgA/Erm"/>
</dbReference>
<feature type="binding site" evidence="7 8">
    <location>
        <position position="13"/>
    </location>
    <ligand>
        <name>S-adenosyl-L-methionine</name>
        <dbReference type="ChEBI" id="CHEBI:59789"/>
    </ligand>
</feature>
<comment type="similarity">
    <text evidence="7">Belongs to the class I-like SAM-binding methyltransferase superfamily. rRNA adenine N(6)-methyltransferase family. RsmA subfamily.</text>
</comment>
<proteinExistence type="inferred from homology"/>
<keyword evidence="5 7" id="KW-0949">S-adenosyl-L-methionine</keyword>
<dbReference type="PROSITE" id="PS51689">
    <property type="entry name" value="SAM_RNA_A_N6_MT"/>
    <property type="match status" value="1"/>
</dbReference>
<dbReference type="GO" id="GO:0005829">
    <property type="term" value="C:cytosol"/>
    <property type="evidence" value="ECO:0007669"/>
    <property type="project" value="TreeGrafter"/>
</dbReference>
<protein>
    <recommendedName>
        <fullName evidence="7">Ribosomal RNA small subunit methyltransferase A</fullName>
        <ecNumber evidence="7">2.1.1.182</ecNumber>
    </recommendedName>
    <alternativeName>
        <fullName evidence="7">16S rRNA (adenine(1518)-N(6)/adenine(1519)-N(6))-dimethyltransferase</fullName>
    </alternativeName>
    <alternativeName>
        <fullName evidence="7">16S rRNA dimethyladenosine transferase</fullName>
    </alternativeName>
    <alternativeName>
        <fullName evidence="7">16S rRNA dimethylase</fullName>
    </alternativeName>
    <alternativeName>
        <fullName evidence="7">S-adenosylmethionine-6-N', N'-adenosyl(rRNA) dimethyltransferase</fullName>
    </alternativeName>
</protein>